<dbReference type="EMBL" id="JAVJAF010000001">
    <property type="protein sequence ID" value="MDR6236654.1"/>
    <property type="molecule type" value="Genomic_DNA"/>
</dbReference>
<comment type="caution">
    <text evidence="2">The sequence shown here is derived from an EMBL/GenBank/DDBJ whole genome shotgun (WGS) entry which is preliminary data.</text>
</comment>
<evidence type="ECO:0000313" key="3">
    <source>
        <dbReference type="Proteomes" id="UP001268036"/>
    </source>
</evidence>
<proteinExistence type="predicted"/>
<gene>
    <name evidence="2" type="ORF">QE440_004395</name>
</gene>
<name>A0AAJ2EYN5_9PSED</name>
<protein>
    <submittedName>
        <fullName evidence="2">Uncharacterized protein</fullName>
    </submittedName>
</protein>
<feature type="region of interest" description="Disordered" evidence="1">
    <location>
        <begin position="38"/>
        <end position="87"/>
    </location>
</feature>
<dbReference type="Proteomes" id="UP001268036">
    <property type="component" value="Unassembled WGS sequence"/>
</dbReference>
<feature type="compositionally biased region" description="Gly residues" evidence="1">
    <location>
        <begin position="66"/>
        <end position="83"/>
    </location>
</feature>
<reference evidence="2" key="1">
    <citation type="submission" date="2023-08" db="EMBL/GenBank/DDBJ databases">
        <title>Functional and genomic diversity of the sorghum phyllosphere microbiome.</title>
        <authorList>
            <person name="Shade A."/>
        </authorList>
    </citation>
    <scope>NUCLEOTIDE SEQUENCE</scope>
    <source>
        <strain evidence="2">SORGH_AS_0201</strain>
    </source>
</reference>
<dbReference type="AlphaFoldDB" id="A0AAJ2EYN5"/>
<organism evidence="2 3">
    <name type="scientific">Pseudomonas oryzihabitans</name>
    <dbReference type="NCBI Taxonomy" id="47885"/>
    <lineage>
        <taxon>Bacteria</taxon>
        <taxon>Pseudomonadati</taxon>
        <taxon>Pseudomonadota</taxon>
        <taxon>Gammaproteobacteria</taxon>
        <taxon>Pseudomonadales</taxon>
        <taxon>Pseudomonadaceae</taxon>
        <taxon>Pseudomonas</taxon>
    </lineage>
</organism>
<accession>A0AAJ2EYN5</accession>
<evidence type="ECO:0000313" key="2">
    <source>
        <dbReference type="EMBL" id="MDR6236654.1"/>
    </source>
</evidence>
<sequence>MGQLVHQHQFRRLGQQALQIQLGELEATVLDPPQRLLRQTGEQGGGLPPSMGFDDPGTHPATLAQGGLGGLQHGVGLAHPGGGTEKDLEAPAPFAMFGEQRFGAPGAVGHLLRSARARLRSRTLTVAGPKSEVCVCSRTMASSRSGARPRAAAMRAI</sequence>
<evidence type="ECO:0000256" key="1">
    <source>
        <dbReference type="SAM" id="MobiDB-lite"/>
    </source>
</evidence>